<dbReference type="GO" id="GO:0016787">
    <property type="term" value="F:hydrolase activity"/>
    <property type="evidence" value="ECO:0007669"/>
    <property type="project" value="UniProtKB-KW"/>
</dbReference>
<keyword evidence="4" id="KW-1185">Reference proteome</keyword>
<evidence type="ECO:0000259" key="2">
    <source>
        <dbReference type="Pfam" id="PF00857"/>
    </source>
</evidence>
<dbReference type="RefSeq" id="WP_183339309.1">
    <property type="nucleotide sequence ID" value="NZ_JACHZG010000001.1"/>
</dbReference>
<dbReference type="PANTHER" id="PTHR43540">
    <property type="entry name" value="PEROXYUREIDOACRYLATE/UREIDOACRYLATE AMIDOHYDROLASE-RELATED"/>
    <property type="match status" value="1"/>
</dbReference>
<name>A0A7W5JX34_9ACTN</name>
<evidence type="ECO:0000313" key="4">
    <source>
        <dbReference type="Proteomes" id="UP000565572"/>
    </source>
</evidence>
<comment type="caution">
    <text evidence="3">The sequence shown here is derived from an EMBL/GenBank/DDBJ whole genome shotgun (WGS) entry which is preliminary data.</text>
</comment>
<dbReference type="Proteomes" id="UP000565572">
    <property type="component" value="Unassembled WGS sequence"/>
</dbReference>
<dbReference type="PANTHER" id="PTHR43540:SF7">
    <property type="entry name" value="ISOCHORISMATASE FAMILY PROTEIN YECD"/>
    <property type="match status" value="1"/>
</dbReference>
<proteinExistence type="predicted"/>
<keyword evidence="1" id="KW-0378">Hydrolase</keyword>
<dbReference type="SUPFAM" id="SSF52499">
    <property type="entry name" value="Isochorismatase-like hydrolases"/>
    <property type="match status" value="1"/>
</dbReference>
<evidence type="ECO:0000313" key="3">
    <source>
        <dbReference type="EMBL" id="MBB3327835.1"/>
    </source>
</evidence>
<sequence length="187" mass="20025">MLVEALDRTATLLVVDVQALTLPNARSVPSGDLLERIGQLTDGFRRTGRPVAYAITTGMRGGRTDRRTPARSWPEDALSVPDVIGARAGEVCYERTGWSAFSGTNLVADLRRRRSTQLVVTGLATSFGVESTVRAGYDLGFDLVVPVDAVSDPDAASHEQSVTHVFPLLAETTSTEMVLRLLADPGA</sequence>
<organism evidence="3 4">
    <name type="scientific">Microlunatus antarcticus</name>
    <dbReference type="NCBI Taxonomy" id="53388"/>
    <lineage>
        <taxon>Bacteria</taxon>
        <taxon>Bacillati</taxon>
        <taxon>Actinomycetota</taxon>
        <taxon>Actinomycetes</taxon>
        <taxon>Propionibacteriales</taxon>
        <taxon>Propionibacteriaceae</taxon>
        <taxon>Microlunatus</taxon>
    </lineage>
</organism>
<dbReference type="AlphaFoldDB" id="A0A7W5JX34"/>
<dbReference type="InterPro" id="IPR036380">
    <property type="entry name" value="Isochorismatase-like_sf"/>
</dbReference>
<gene>
    <name evidence="3" type="ORF">FHX39_002779</name>
</gene>
<dbReference type="Pfam" id="PF00857">
    <property type="entry name" value="Isochorismatase"/>
    <property type="match status" value="1"/>
</dbReference>
<dbReference type="EMBL" id="JACHZG010000001">
    <property type="protein sequence ID" value="MBB3327835.1"/>
    <property type="molecule type" value="Genomic_DNA"/>
</dbReference>
<accession>A0A7W5JX34</accession>
<dbReference type="CDD" id="cd00431">
    <property type="entry name" value="cysteine_hydrolases"/>
    <property type="match status" value="1"/>
</dbReference>
<protein>
    <submittedName>
        <fullName evidence="3">Nicotinamidase-related amidase</fullName>
    </submittedName>
</protein>
<reference evidence="3 4" key="1">
    <citation type="submission" date="2020-08" db="EMBL/GenBank/DDBJ databases">
        <title>Sequencing the genomes of 1000 actinobacteria strains.</title>
        <authorList>
            <person name="Klenk H.-P."/>
        </authorList>
    </citation>
    <scope>NUCLEOTIDE SEQUENCE [LARGE SCALE GENOMIC DNA]</scope>
    <source>
        <strain evidence="3 4">DSM 11053</strain>
    </source>
</reference>
<evidence type="ECO:0000256" key="1">
    <source>
        <dbReference type="ARBA" id="ARBA00022801"/>
    </source>
</evidence>
<dbReference type="Gene3D" id="3.40.50.850">
    <property type="entry name" value="Isochorismatase-like"/>
    <property type="match status" value="1"/>
</dbReference>
<dbReference type="InterPro" id="IPR050272">
    <property type="entry name" value="Isochorismatase-like_hydrls"/>
</dbReference>
<feature type="domain" description="Isochorismatase-like" evidence="2">
    <location>
        <begin position="11"/>
        <end position="176"/>
    </location>
</feature>
<dbReference type="InterPro" id="IPR000868">
    <property type="entry name" value="Isochorismatase-like_dom"/>
</dbReference>